<organism evidence="1 2">
    <name type="scientific">Allokutzneria albata</name>
    <name type="common">Kibdelosporangium albatum</name>
    <dbReference type="NCBI Taxonomy" id="211114"/>
    <lineage>
        <taxon>Bacteria</taxon>
        <taxon>Bacillati</taxon>
        <taxon>Actinomycetota</taxon>
        <taxon>Actinomycetes</taxon>
        <taxon>Pseudonocardiales</taxon>
        <taxon>Pseudonocardiaceae</taxon>
        <taxon>Allokutzneria</taxon>
    </lineage>
</organism>
<dbReference type="EMBL" id="LT629701">
    <property type="protein sequence ID" value="SDM78055.1"/>
    <property type="molecule type" value="Genomic_DNA"/>
</dbReference>
<keyword evidence="2" id="KW-1185">Reference proteome</keyword>
<sequence>MPLCEAKYGDVWSTVPYPMATIIGEVHLRKTRYGIGWSIVHFRDCTPI</sequence>
<protein>
    <submittedName>
        <fullName evidence="1">Uncharacterized protein</fullName>
    </submittedName>
</protein>
<name>A0A1G9W1X4_ALLAB</name>
<dbReference type="AlphaFoldDB" id="A0A1G9W1X4"/>
<accession>A0A1G9W1X4</accession>
<reference evidence="1 2" key="1">
    <citation type="submission" date="2016-10" db="EMBL/GenBank/DDBJ databases">
        <authorList>
            <person name="de Groot N.N."/>
        </authorList>
    </citation>
    <scope>NUCLEOTIDE SEQUENCE [LARGE SCALE GENOMIC DNA]</scope>
    <source>
        <strain evidence="1 2">DSM 44149</strain>
    </source>
</reference>
<gene>
    <name evidence="1" type="ORF">SAMN04489726_3336</name>
</gene>
<evidence type="ECO:0000313" key="1">
    <source>
        <dbReference type="EMBL" id="SDM78055.1"/>
    </source>
</evidence>
<dbReference type="RefSeq" id="WP_156051280.1">
    <property type="nucleotide sequence ID" value="NZ_JOEF01000019.1"/>
</dbReference>
<evidence type="ECO:0000313" key="2">
    <source>
        <dbReference type="Proteomes" id="UP000183376"/>
    </source>
</evidence>
<dbReference type="Proteomes" id="UP000183376">
    <property type="component" value="Chromosome I"/>
</dbReference>
<proteinExistence type="predicted"/>